<proteinExistence type="predicted"/>
<feature type="transmembrane region" description="Helical" evidence="1">
    <location>
        <begin position="12"/>
        <end position="36"/>
    </location>
</feature>
<dbReference type="WBParaSite" id="MBELARI_LOCUS11569">
    <property type="protein sequence ID" value="MBELARI_LOCUS11569"/>
    <property type="gene ID" value="MBELARI_LOCUS11569"/>
</dbReference>
<organism evidence="2 3">
    <name type="scientific">Mesorhabditis belari</name>
    <dbReference type="NCBI Taxonomy" id="2138241"/>
    <lineage>
        <taxon>Eukaryota</taxon>
        <taxon>Metazoa</taxon>
        <taxon>Ecdysozoa</taxon>
        <taxon>Nematoda</taxon>
        <taxon>Chromadorea</taxon>
        <taxon>Rhabditida</taxon>
        <taxon>Rhabditina</taxon>
        <taxon>Rhabditomorpha</taxon>
        <taxon>Rhabditoidea</taxon>
        <taxon>Rhabditidae</taxon>
        <taxon>Mesorhabditinae</taxon>
        <taxon>Mesorhabditis</taxon>
    </lineage>
</organism>
<reference evidence="3" key="1">
    <citation type="submission" date="2024-02" db="UniProtKB">
        <authorList>
            <consortium name="WormBaseParasite"/>
        </authorList>
    </citation>
    <scope>IDENTIFICATION</scope>
</reference>
<dbReference type="Proteomes" id="UP000887575">
    <property type="component" value="Unassembled WGS sequence"/>
</dbReference>
<name>A0AAF3EC90_9BILA</name>
<sequence length="188" mass="21645">MMPKLALIKGSFLWRFKYVFIVIVLTVLLLGLYYVLGLLYDQAWYYWTPHSPFDITYKLKGKISYWLVFSQFVGSVLSIFITPFAIYFPMRNDRLSLPVRLLAVNEGVARGIYSVVYTCAWGCDYIKKLPNGQKICSYQLDDAFSTVAGYVLDSSMMKDVVHNVAQFSQLLISLRRCSPIRSKTRPTT</sequence>
<protein>
    <submittedName>
        <fullName evidence="3">Uncharacterized protein</fullName>
    </submittedName>
</protein>
<feature type="transmembrane region" description="Helical" evidence="1">
    <location>
        <begin position="63"/>
        <end position="88"/>
    </location>
</feature>
<evidence type="ECO:0000256" key="1">
    <source>
        <dbReference type="SAM" id="Phobius"/>
    </source>
</evidence>
<keyword evidence="1" id="KW-1133">Transmembrane helix</keyword>
<accession>A0AAF3EC90</accession>
<keyword evidence="2" id="KW-1185">Reference proteome</keyword>
<dbReference type="AlphaFoldDB" id="A0AAF3EC90"/>
<keyword evidence="1" id="KW-0472">Membrane</keyword>
<evidence type="ECO:0000313" key="2">
    <source>
        <dbReference type="Proteomes" id="UP000887575"/>
    </source>
</evidence>
<evidence type="ECO:0000313" key="3">
    <source>
        <dbReference type="WBParaSite" id="MBELARI_LOCUS11569"/>
    </source>
</evidence>
<keyword evidence="1" id="KW-0812">Transmembrane</keyword>